<keyword evidence="2" id="KW-0378">Hydrolase</keyword>
<dbReference type="OrthoDB" id="258627at2759"/>
<dbReference type="Pfam" id="PF02492">
    <property type="entry name" value="cobW"/>
    <property type="match status" value="1"/>
</dbReference>
<dbReference type="Gene3D" id="3.40.50.300">
    <property type="entry name" value="P-loop containing nucleotide triphosphate hydrolases"/>
    <property type="match status" value="1"/>
</dbReference>
<dbReference type="Proteomes" id="UP000694843">
    <property type="component" value="Unplaced"/>
</dbReference>
<sequence>MSESEEDEPPQLVLVDPELQSLNVRGSIDGAANMSASPSVSRDERVPVTLLTGYLGAGKTTLLNYILSARHDKRIAVILNEFGEGSALEKSLSVGQDGDLCEEWLELRNGCLCCSVKDNGVKAIENLMKKRGKFDYILLETTGLADPGPIAQLFWVDKQLECDLKLDGIITVLDCKHALQNLEEKKPDGVINEALRQVALADVLLLNKRDLVTADEAERLARVVVSINSTARLITTSRCRVDVSELLDMKAYESLEESCQSDRVARFTAPAPHMDLKVGTVSLECPGSVTQAGLDSLLAALLWERSLTDASGRPANIYRMKGVMSVREEACQVLVQAVQELYETDLGSAWREGDVRYCRLILIGENLEKTALERFLATYIQEEVQGLPMDAS</sequence>
<evidence type="ECO:0000259" key="8">
    <source>
        <dbReference type="SMART" id="SM00833"/>
    </source>
</evidence>
<dbReference type="SUPFAM" id="SSF52540">
    <property type="entry name" value="P-loop containing nucleoside triphosphate hydrolases"/>
    <property type="match status" value="1"/>
</dbReference>
<evidence type="ECO:0000256" key="1">
    <source>
        <dbReference type="ARBA" id="ARBA00022741"/>
    </source>
</evidence>
<proteinExistence type="inferred from homology"/>
<evidence type="ECO:0000256" key="4">
    <source>
        <dbReference type="ARBA" id="ARBA00023134"/>
    </source>
</evidence>
<protein>
    <submittedName>
        <fullName evidence="10">COBW domain-containing protein 1</fullName>
    </submittedName>
</protein>
<gene>
    <name evidence="10" type="primary">LOC108668996</name>
</gene>
<dbReference type="GO" id="GO:0016787">
    <property type="term" value="F:hydrolase activity"/>
    <property type="evidence" value="ECO:0007669"/>
    <property type="project" value="UniProtKB-KW"/>
</dbReference>
<keyword evidence="1" id="KW-0547">Nucleotide-binding</keyword>
<dbReference type="InterPro" id="IPR051316">
    <property type="entry name" value="Zinc-reg_GTPase_activator"/>
</dbReference>
<evidence type="ECO:0000256" key="3">
    <source>
        <dbReference type="ARBA" id="ARBA00022833"/>
    </source>
</evidence>
<evidence type="ECO:0000256" key="5">
    <source>
        <dbReference type="ARBA" id="ARBA00023186"/>
    </source>
</evidence>
<accession>A0A8B7NDT8</accession>
<comment type="catalytic activity">
    <reaction evidence="7">
        <text>GTP + H2O = GDP + phosphate + H(+)</text>
        <dbReference type="Rhea" id="RHEA:19669"/>
        <dbReference type="ChEBI" id="CHEBI:15377"/>
        <dbReference type="ChEBI" id="CHEBI:15378"/>
        <dbReference type="ChEBI" id="CHEBI:37565"/>
        <dbReference type="ChEBI" id="CHEBI:43474"/>
        <dbReference type="ChEBI" id="CHEBI:58189"/>
    </reaction>
    <physiologicalReaction direction="left-to-right" evidence="7">
        <dbReference type="Rhea" id="RHEA:19670"/>
    </physiologicalReaction>
</comment>
<evidence type="ECO:0000256" key="6">
    <source>
        <dbReference type="ARBA" id="ARBA00034320"/>
    </source>
</evidence>
<dbReference type="KEGG" id="hazt:108668996"/>
<dbReference type="GO" id="GO:0005525">
    <property type="term" value="F:GTP binding"/>
    <property type="evidence" value="ECO:0007669"/>
    <property type="project" value="UniProtKB-KW"/>
</dbReference>
<dbReference type="Gene3D" id="3.30.1220.10">
    <property type="entry name" value="CobW-like, C-terminal domain"/>
    <property type="match status" value="1"/>
</dbReference>
<dbReference type="PANTHER" id="PTHR13748:SF31">
    <property type="entry name" value="ZINC-REGULATED GTPASE METALLOPROTEIN ACTIVATOR 1A-RELATED"/>
    <property type="match status" value="1"/>
</dbReference>
<evidence type="ECO:0000313" key="9">
    <source>
        <dbReference type="Proteomes" id="UP000694843"/>
    </source>
</evidence>
<dbReference type="RefSeq" id="XP_018011769.1">
    <property type="nucleotide sequence ID" value="XM_018156280.2"/>
</dbReference>
<dbReference type="InterPro" id="IPR027417">
    <property type="entry name" value="P-loop_NTPase"/>
</dbReference>
<dbReference type="AlphaFoldDB" id="A0A8B7NDT8"/>
<name>A0A8B7NDT8_HYAAZ</name>
<dbReference type="GO" id="GO:0005737">
    <property type="term" value="C:cytoplasm"/>
    <property type="evidence" value="ECO:0007669"/>
    <property type="project" value="TreeGrafter"/>
</dbReference>
<evidence type="ECO:0000313" key="10">
    <source>
        <dbReference type="RefSeq" id="XP_018011769.1"/>
    </source>
</evidence>
<comment type="similarity">
    <text evidence="6">Belongs to the SIMIBI class G3E GTPase family. ZNG1 subfamily.</text>
</comment>
<keyword evidence="4" id="KW-0342">GTP-binding</keyword>
<dbReference type="GeneID" id="108668996"/>
<feature type="domain" description="CobW C-terminal" evidence="8">
    <location>
        <begin position="278"/>
        <end position="380"/>
    </location>
</feature>
<reference evidence="10" key="1">
    <citation type="submission" date="2025-08" db="UniProtKB">
        <authorList>
            <consortium name="RefSeq"/>
        </authorList>
    </citation>
    <scope>IDENTIFICATION</scope>
    <source>
        <tissue evidence="10">Whole organism</tissue>
    </source>
</reference>
<dbReference type="InterPro" id="IPR003495">
    <property type="entry name" value="CobW/HypB/UreG_nucleotide-bd"/>
</dbReference>
<dbReference type="SMART" id="SM00833">
    <property type="entry name" value="CobW_C"/>
    <property type="match status" value="1"/>
</dbReference>
<dbReference type="InterPro" id="IPR011629">
    <property type="entry name" value="CobW-like_C"/>
</dbReference>
<evidence type="ECO:0000256" key="7">
    <source>
        <dbReference type="ARBA" id="ARBA00049117"/>
    </source>
</evidence>
<dbReference type="PANTHER" id="PTHR13748">
    <property type="entry name" value="COBW-RELATED"/>
    <property type="match status" value="1"/>
</dbReference>
<dbReference type="CDD" id="cd03112">
    <property type="entry name" value="CobW-like"/>
    <property type="match status" value="1"/>
</dbReference>
<keyword evidence="9" id="KW-1185">Reference proteome</keyword>
<dbReference type="SUPFAM" id="SSF90002">
    <property type="entry name" value="Hypothetical protein YjiA, C-terminal domain"/>
    <property type="match status" value="1"/>
</dbReference>
<dbReference type="OMA" id="HSQGFET"/>
<keyword evidence="3" id="KW-0862">Zinc</keyword>
<organism evidence="9 10">
    <name type="scientific">Hyalella azteca</name>
    <name type="common">Amphipod</name>
    <dbReference type="NCBI Taxonomy" id="294128"/>
    <lineage>
        <taxon>Eukaryota</taxon>
        <taxon>Metazoa</taxon>
        <taxon>Ecdysozoa</taxon>
        <taxon>Arthropoda</taxon>
        <taxon>Crustacea</taxon>
        <taxon>Multicrustacea</taxon>
        <taxon>Malacostraca</taxon>
        <taxon>Eumalacostraca</taxon>
        <taxon>Peracarida</taxon>
        <taxon>Amphipoda</taxon>
        <taxon>Senticaudata</taxon>
        <taxon>Talitrida</taxon>
        <taxon>Talitroidea</taxon>
        <taxon>Hyalellidae</taxon>
        <taxon>Hyalella</taxon>
    </lineage>
</organism>
<keyword evidence="5" id="KW-0143">Chaperone</keyword>
<dbReference type="InterPro" id="IPR036627">
    <property type="entry name" value="CobW-likC_sf"/>
</dbReference>
<evidence type="ECO:0000256" key="2">
    <source>
        <dbReference type="ARBA" id="ARBA00022801"/>
    </source>
</evidence>
<dbReference type="Pfam" id="PF07683">
    <property type="entry name" value="CobW_C"/>
    <property type="match status" value="1"/>
</dbReference>